<sequence>MLKLAGLLFFFIEKCLSCVYIYPYEFLPSLPILGAELATGGMGNFNQGVCVAPQVYVGEIPTHMILDFAWYCSNDGSVPDLLDCDLTTSNVPFTVSKDKMSNFESCHTILNFDKLIWKMCSWNFTVNEFDLNWNPEISTKFGPSVAFLIRITEWTSELHEYQMMVVPEMMSTFEIQIVENDRPIWLTVLFLESGLRFLKNIQSNPPNPNCSYNFLVMGPAGNDADGDYPYYDPKTYLLNISESEPFVEQFLEVQFYSLEILAKCTPKIVLDTTDKKAPDWYEEKQELCDGTAVVTSQAYYDSDRTPDAAYTLNRNIFCNDEPIDVIVDLIGILDDVPLNITCYDSEKNTINFTQVRKDSTDGYIFWGISSIQFDWKWSTFCPYERFGMAVQKIYKS</sequence>
<evidence type="ECO:0000313" key="3">
    <source>
        <dbReference type="WBParaSite" id="MBELARI_LOCUS1447"/>
    </source>
</evidence>
<name>A0AAF3EKB5_9BILA</name>
<dbReference type="Proteomes" id="UP000887575">
    <property type="component" value="Unassembled WGS sequence"/>
</dbReference>
<proteinExistence type="predicted"/>
<evidence type="ECO:0000256" key="1">
    <source>
        <dbReference type="SAM" id="SignalP"/>
    </source>
</evidence>
<dbReference type="WBParaSite" id="MBELARI_LOCUS1447">
    <property type="protein sequence ID" value="MBELARI_LOCUS1447"/>
    <property type="gene ID" value="MBELARI_LOCUS1447"/>
</dbReference>
<reference evidence="3" key="1">
    <citation type="submission" date="2024-02" db="UniProtKB">
        <authorList>
            <consortium name="WormBaseParasite"/>
        </authorList>
    </citation>
    <scope>IDENTIFICATION</scope>
</reference>
<accession>A0AAF3EKB5</accession>
<keyword evidence="1" id="KW-0732">Signal</keyword>
<evidence type="ECO:0000313" key="2">
    <source>
        <dbReference type="Proteomes" id="UP000887575"/>
    </source>
</evidence>
<feature type="signal peptide" evidence="1">
    <location>
        <begin position="1"/>
        <end position="17"/>
    </location>
</feature>
<feature type="chain" id="PRO_5041944587" evidence="1">
    <location>
        <begin position="18"/>
        <end position="396"/>
    </location>
</feature>
<keyword evidence="2" id="KW-1185">Reference proteome</keyword>
<organism evidence="2 3">
    <name type="scientific">Mesorhabditis belari</name>
    <dbReference type="NCBI Taxonomy" id="2138241"/>
    <lineage>
        <taxon>Eukaryota</taxon>
        <taxon>Metazoa</taxon>
        <taxon>Ecdysozoa</taxon>
        <taxon>Nematoda</taxon>
        <taxon>Chromadorea</taxon>
        <taxon>Rhabditida</taxon>
        <taxon>Rhabditina</taxon>
        <taxon>Rhabditomorpha</taxon>
        <taxon>Rhabditoidea</taxon>
        <taxon>Rhabditidae</taxon>
        <taxon>Mesorhabditinae</taxon>
        <taxon>Mesorhabditis</taxon>
    </lineage>
</organism>
<protein>
    <submittedName>
        <fullName evidence="3">Uncharacterized protein</fullName>
    </submittedName>
</protein>
<dbReference type="AlphaFoldDB" id="A0AAF3EKB5"/>